<evidence type="ECO:0000313" key="2">
    <source>
        <dbReference type="Proteomes" id="UP000325313"/>
    </source>
</evidence>
<accession>A0A5B0R6W8</accession>
<organism evidence="1 2">
    <name type="scientific">Puccinia graminis f. sp. tritici</name>
    <dbReference type="NCBI Taxonomy" id="56615"/>
    <lineage>
        <taxon>Eukaryota</taxon>
        <taxon>Fungi</taxon>
        <taxon>Dikarya</taxon>
        <taxon>Basidiomycota</taxon>
        <taxon>Pucciniomycotina</taxon>
        <taxon>Pucciniomycetes</taxon>
        <taxon>Pucciniales</taxon>
        <taxon>Pucciniaceae</taxon>
        <taxon>Puccinia</taxon>
    </lineage>
</organism>
<evidence type="ECO:0000313" key="1">
    <source>
        <dbReference type="EMBL" id="KAA1121247.1"/>
    </source>
</evidence>
<protein>
    <submittedName>
        <fullName evidence="1">Uncharacterized protein</fullName>
    </submittedName>
</protein>
<proteinExistence type="predicted"/>
<dbReference type="AlphaFoldDB" id="A0A5B0R6W8"/>
<name>A0A5B0R6W8_PUCGR</name>
<dbReference type="EMBL" id="VDEP01000239">
    <property type="protein sequence ID" value="KAA1121247.1"/>
    <property type="molecule type" value="Genomic_DNA"/>
</dbReference>
<dbReference type="Proteomes" id="UP000325313">
    <property type="component" value="Unassembled WGS sequence"/>
</dbReference>
<sequence length="229" mass="25471">MACVFQLHINCINDLTYQGELPPTCLGRRLETVSSNQVVDLTFFGACIFNQKFKSWDFDKGCYNIFKVLLSSDAGLHDAHSRVYIQENKIVNTIVAPCLDSYGYNLTIGVLCHIRGTITRDDACGTAWEFNPLLVDSPDSRRPETTGDGFWVKGSGQVRLVSKVSIQAGGQGSYHQILLNHQPRIRIILPTSSLYIHLDSEELVGLTLEFCGLFIGEEIESGVIKLLVE</sequence>
<gene>
    <name evidence="1" type="ORF">PGTUg99_028395</name>
</gene>
<comment type="caution">
    <text evidence="1">The sequence shown here is derived from an EMBL/GenBank/DDBJ whole genome shotgun (WGS) entry which is preliminary data.</text>
</comment>
<reference evidence="1 2" key="1">
    <citation type="submission" date="2019-05" db="EMBL/GenBank/DDBJ databases">
        <title>Emergence of the Ug99 lineage of the wheat stem rust pathogen through somatic hybridization.</title>
        <authorList>
            <person name="Li F."/>
            <person name="Upadhyaya N.M."/>
            <person name="Sperschneider J."/>
            <person name="Matny O."/>
            <person name="Nguyen-Phuc H."/>
            <person name="Mago R."/>
            <person name="Raley C."/>
            <person name="Miller M.E."/>
            <person name="Silverstein K.A.T."/>
            <person name="Henningsen E."/>
            <person name="Hirsch C.D."/>
            <person name="Visser B."/>
            <person name="Pretorius Z.A."/>
            <person name="Steffenson B.J."/>
            <person name="Schwessinger B."/>
            <person name="Dodds P.N."/>
            <person name="Figueroa M."/>
        </authorList>
    </citation>
    <scope>NUCLEOTIDE SEQUENCE [LARGE SCALE GENOMIC DNA]</scope>
    <source>
        <strain evidence="1 2">Ug99</strain>
    </source>
</reference>